<dbReference type="Gene3D" id="3.40.50.10490">
    <property type="entry name" value="Glucose-6-phosphate isomerase like protein, domain 1"/>
    <property type="match status" value="1"/>
</dbReference>
<geneLocation type="mitochondrion" evidence="2"/>
<name>A0A6G7IUY6_PHATR</name>
<organism evidence="2">
    <name type="scientific">Phaeodactylum tricornutum</name>
    <name type="common">Diatom</name>
    <dbReference type="NCBI Taxonomy" id="2850"/>
    <lineage>
        <taxon>Eukaryota</taxon>
        <taxon>Sar</taxon>
        <taxon>Stramenopiles</taxon>
        <taxon>Ochrophyta</taxon>
        <taxon>Bacillariophyta</taxon>
        <taxon>Bacillariophyceae</taxon>
        <taxon>Bacillariophycidae</taxon>
        <taxon>Naviculales</taxon>
        <taxon>Phaeodactylaceae</taxon>
        <taxon>Phaeodactylum</taxon>
    </lineage>
</organism>
<reference evidence="2" key="1">
    <citation type="submission" date="2020-01" db="EMBL/GenBank/DDBJ databases">
        <authorList>
            <person name="Liu L."/>
        </authorList>
    </citation>
    <scope>NUCLEOTIDE SEQUENCE</scope>
    <source>
        <strain evidence="2">ICE-H</strain>
    </source>
</reference>
<dbReference type="AlphaFoldDB" id="A0A6G7IUY6"/>
<dbReference type="EMBL" id="MN956530">
    <property type="protein sequence ID" value="QII42419.1"/>
    <property type="molecule type" value="Genomic_DNA"/>
</dbReference>
<dbReference type="GO" id="GO:0003735">
    <property type="term" value="F:structural constituent of ribosome"/>
    <property type="evidence" value="ECO:0007669"/>
    <property type="project" value="InterPro"/>
</dbReference>
<keyword evidence="2" id="KW-0496">Mitochondrion</keyword>
<dbReference type="Pfam" id="PF00318">
    <property type="entry name" value="Ribosomal_S2"/>
    <property type="match status" value="1"/>
</dbReference>
<sequence>MKIKNRILQKRRPEFLGIKLLKTQAYRNTANLKIEDTEYRIKKALHVIYKYHKHNKRILFVGTPSNGHKEIKQLLKETKHVLISESIWTNGCITNQDASFDPLLKSQNPADKIRAEIIFQLRKKSDLIVILNVLKNRDALKEGYLSKTPTISLGCELNVLEKKSTYKVPVKFNFTNKKIGNSFFYGILKTILKKAKLDNLTANQRRHSVFKINFFNSNTKQMSDKPPTTQLLEKILATDIKNASF</sequence>
<dbReference type="InterPro" id="IPR005706">
    <property type="entry name" value="Ribosomal_uS2_bac/mit/plastid"/>
</dbReference>
<accession>A0A6G7IUY6</accession>
<protein>
    <submittedName>
        <fullName evidence="2">Ribosomal protein S2</fullName>
    </submittedName>
</protein>
<dbReference type="SUPFAM" id="SSF52313">
    <property type="entry name" value="Ribosomal protein S2"/>
    <property type="match status" value="1"/>
</dbReference>
<evidence type="ECO:0000256" key="1">
    <source>
        <dbReference type="ARBA" id="ARBA00006242"/>
    </source>
</evidence>
<gene>
    <name evidence="2" type="primary">rps2</name>
</gene>
<keyword evidence="2" id="KW-0687">Ribonucleoprotein</keyword>
<dbReference type="InterPro" id="IPR001865">
    <property type="entry name" value="Ribosomal_uS2"/>
</dbReference>
<dbReference type="GO" id="GO:0006412">
    <property type="term" value="P:translation"/>
    <property type="evidence" value="ECO:0007669"/>
    <property type="project" value="InterPro"/>
</dbReference>
<dbReference type="InterPro" id="IPR023591">
    <property type="entry name" value="Ribosomal_uS2_flav_dom_sf"/>
</dbReference>
<dbReference type="PANTHER" id="PTHR12534">
    <property type="entry name" value="30S RIBOSOMAL PROTEIN S2 PROKARYOTIC AND ORGANELLAR"/>
    <property type="match status" value="1"/>
</dbReference>
<dbReference type="GO" id="GO:0005763">
    <property type="term" value="C:mitochondrial small ribosomal subunit"/>
    <property type="evidence" value="ECO:0007669"/>
    <property type="project" value="TreeGrafter"/>
</dbReference>
<dbReference type="PANTHER" id="PTHR12534:SF0">
    <property type="entry name" value="SMALL RIBOSOMAL SUBUNIT PROTEIN US2M"/>
    <property type="match status" value="1"/>
</dbReference>
<keyword evidence="2" id="KW-0689">Ribosomal protein</keyword>
<proteinExistence type="inferred from homology"/>
<comment type="similarity">
    <text evidence="1">Belongs to the universal ribosomal protein uS2 family.</text>
</comment>
<evidence type="ECO:0000313" key="2">
    <source>
        <dbReference type="EMBL" id="QII42419.1"/>
    </source>
</evidence>